<dbReference type="GO" id="GO:0003824">
    <property type="term" value="F:catalytic activity"/>
    <property type="evidence" value="ECO:0007669"/>
    <property type="project" value="InterPro"/>
</dbReference>
<evidence type="ECO:0000313" key="5">
    <source>
        <dbReference type="EMBL" id="CUT02908.1"/>
    </source>
</evidence>
<proteinExistence type="predicted"/>
<keyword evidence="1" id="KW-0479">Metal-binding</keyword>
<dbReference type="Proteomes" id="UP000243105">
    <property type="component" value="Unassembled WGS sequence"/>
</dbReference>
<evidence type="ECO:0000313" key="6">
    <source>
        <dbReference type="Proteomes" id="UP000243105"/>
    </source>
</evidence>
<dbReference type="PANTHER" id="PTHR43432">
    <property type="entry name" value="SLR0285 PROTEIN"/>
    <property type="match status" value="1"/>
</dbReference>
<dbReference type="SFLD" id="SFLDG01084">
    <property type="entry name" value="Uncharacterised_Radical_SAM_Su"/>
    <property type="match status" value="1"/>
</dbReference>
<keyword evidence="2" id="KW-0408">Iron</keyword>
<evidence type="ECO:0000256" key="1">
    <source>
        <dbReference type="ARBA" id="ARBA00022723"/>
    </source>
</evidence>
<dbReference type="RefSeq" id="WP_081079651.1">
    <property type="nucleotide sequence ID" value="NZ_CZVV01000077.1"/>
</dbReference>
<dbReference type="GO" id="GO:0046872">
    <property type="term" value="F:metal ion binding"/>
    <property type="evidence" value="ECO:0007669"/>
    <property type="project" value="UniProtKB-KW"/>
</dbReference>
<dbReference type="InterPro" id="IPR040086">
    <property type="entry name" value="MJ0683-like"/>
</dbReference>
<comment type="caution">
    <text evidence="5">The sequence shown here is derived from an EMBL/GenBank/DDBJ whole genome shotgun (WGS) entry which is preliminary data.</text>
</comment>
<feature type="domain" description="Radical SAM core" evidence="4">
    <location>
        <begin position="27"/>
        <end position="201"/>
    </location>
</feature>
<sequence length="272" mass="31643">MKNLTVKIIEVKNALSKSRISEIDYTINPYFGCEFGCIYCYADFMTRFSKNYSVHFPGLKWGEFVGVKINIHEKLREEILKIESKIALFSDKRTRKPNIWLSIVTDPYQPIEKKFKLTRKCLEVLAEFQYPTGILTRSPLVMRDIDLFVGFEDLEIGITITTDNENIRKIFEPKAPSIKSRIKTLEVLKKNNIKTFAFVGPILPMDAKKLSNLLDGLVDYVLVDRMNYIWKTEKIYKANSLEFATRDEYFNAVAEEISRQFSSKGIEVEILF</sequence>
<name>A0A916LKP5_KRYT1</name>
<dbReference type="GO" id="GO:0051536">
    <property type="term" value="F:iron-sulfur cluster binding"/>
    <property type="evidence" value="ECO:0007669"/>
    <property type="project" value="UniProtKB-KW"/>
</dbReference>
<dbReference type="AlphaFoldDB" id="A0A916LKP5"/>
<dbReference type="SFLD" id="SFLDS00029">
    <property type="entry name" value="Radical_SAM"/>
    <property type="match status" value="1"/>
</dbReference>
<dbReference type="Pfam" id="PF04055">
    <property type="entry name" value="Radical_SAM"/>
    <property type="match status" value="1"/>
</dbReference>
<evidence type="ECO:0000256" key="3">
    <source>
        <dbReference type="ARBA" id="ARBA00023014"/>
    </source>
</evidence>
<protein>
    <submittedName>
        <fullName evidence="5">DNA repair photolyase</fullName>
    </submittedName>
</protein>
<dbReference type="Gene3D" id="3.80.30.30">
    <property type="match status" value="1"/>
</dbReference>
<dbReference type="EMBL" id="CZVV01000077">
    <property type="protein sequence ID" value="CUT02908.1"/>
    <property type="molecule type" value="Genomic_DNA"/>
</dbReference>
<dbReference type="PANTHER" id="PTHR43432:SF3">
    <property type="entry name" value="SLR0285 PROTEIN"/>
    <property type="match status" value="1"/>
</dbReference>
<evidence type="ECO:0000259" key="4">
    <source>
        <dbReference type="Pfam" id="PF04055"/>
    </source>
</evidence>
<gene>
    <name evidence="5" type="ORF">JGI25_01144</name>
</gene>
<reference evidence="5 6" key="1">
    <citation type="submission" date="2015-11" db="EMBL/GenBank/DDBJ databases">
        <authorList>
            <person name="Varghese N."/>
        </authorList>
    </citation>
    <scope>NUCLEOTIDE SEQUENCE [LARGE SCALE GENOMIC DNA]</scope>
    <source>
        <strain evidence="5 6">JGI-25</strain>
    </source>
</reference>
<keyword evidence="3" id="KW-0411">Iron-sulfur</keyword>
<evidence type="ECO:0000256" key="2">
    <source>
        <dbReference type="ARBA" id="ARBA00023004"/>
    </source>
</evidence>
<dbReference type="InterPro" id="IPR007197">
    <property type="entry name" value="rSAM"/>
</dbReference>
<organism evidence="5 6">
    <name type="scientific">Kryptobacter tengchongensis</name>
    <dbReference type="NCBI Taxonomy" id="1643429"/>
    <lineage>
        <taxon>Bacteria</taxon>
        <taxon>Pseudomonadati</taxon>
        <taxon>Candidatus Kryptoniota</taxon>
        <taxon>Candidatus Kryptobacter</taxon>
    </lineage>
</organism>
<accession>A0A916LKP5</accession>